<dbReference type="GO" id="GO:0022841">
    <property type="term" value="F:potassium ion leak channel activity"/>
    <property type="evidence" value="ECO:0007669"/>
    <property type="project" value="TreeGrafter"/>
</dbReference>
<dbReference type="PRINTS" id="PR01333">
    <property type="entry name" value="2POREKCHANEL"/>
</dbReference>
<keyword evidence="7 8" id="KW-0407">Ion channel</keyword>
<feature type="domain" description="Potassium channel" evidence="11">
    <location>
        <begin position="79"/>
        <end position="135"/>
    </location>
</feature>
<dbReference type="SUPFAM" id="SSF81324">
    <property type="entry name" value="Voltage-gated potassium channels"/>
    <property type="match status" value="2"/>
</dbReference>
<feature type="transmembrane region" description="Helical" evidence="10">
    <location>
        <begin position="198"/>
        <end position="219"/>
    </location>
</feature>
<dbReference type="PANTHER" id="PTHR11003">
    <property type="entry name" value="POTASSIUM CHANNEL, SUBFAMILY K"/>
    <property type="match status" value="1"/>
</dbReference>
<keyword evidence="2 8" id="KW-0813">Transport</keyword>
<feature type="region of interest" description="Disordered" evidence="9">
    <location>
        <begin position="336"/>
        <end position="371"/>
    </location>
</feature>
<dbReference type="WBParaSite" id="PSAMB.scaffold5608size11296.g26944.t1">
    <property type="protein sequence ID" value="PSAMB.scaffold5608size11296.g26944.t1"/>
    <property type="gene ID" value="PSAMB.scaffold5608size11296.g26944"/>
</dbReference>
<evidence type="ECO:0000256" key="1">
    <source>
        <dbReference type="ARBA" id="ARBA00004141"/>
    </source>
</evidence>
<evidence type="ECO:0000313" key="12">
    <source>
        <dbReference type="Proteomes" id="UP000887566"/>
    </source>
</evidence>
<reference evidence="13" key="1">
    <citation type="submission" date="2022-11" db="UniProtKB">
        <authorList>
            <consortium name="WormBaseParasite"/>
        </authorList>
    </citation>
    <scope>IDENTIFICATION</scope>
</reference>
<dbReference type="InterPro" id="IPR003280">
    <property type="entry name" value="2pore_dom_K_chnl"/>
</dbReference>
<keyword evidence="5 8" id="KW-0406">Ion transport</keyword>
<dbReference type="Pfam" id="PF07885">
    <property type="entry name" value="Ion_trans_2"/>
    <property type="match status" value="2"/>
</dbReference>
<dbReference type="GO" id="GO:0005886">
    <property type="term" value="C:plasma membrane"/>
    <property type="evidence" value="ECO:0007669"/>
    <property type="project" value="TreeGrafter"/>
</dbReference>
<comment type="similarity">
    <text evidence="8">Belongs to the two pore domain potassium channel (TC 1.A.1.8) family.</text>
</comment>
<dbReference type="GO" id="GO:0030322">
    <property type="term" value="P:stabilization of membrane potential"/>
    <property type="evidence" value="ECO:0007669"/>
    <property type="project" value="TreeGrafter"/>
</dbReference>
<feature type="domain" description="Potassium channel" evidence="11">
    <location>
        <begin position="208"/>
        <end position="280"/>
    </location>
</feature>
<evidence type="ECO:0000313" key="13">
    <source>
        <dbReference type="WBParaSite" id="PSAMB.scaffold5608size11296.g26944.t1"/>
    </source>
</evidence>
<keyword evidence="4 10" id="KW-1133">Transmembrane helix</keyword>
<dbReference type="AlphaFoldDB" id="A0A914WX86"/>
<evidence type="ECO:0000256" key="4">
    <source>
        <dbReference type="ARBA" id="ARBA00022989"/>
    </source>
</evidence>
<accession>A0A914WX86</accession>
<feature type="region of interest" description="Disordered" evidence="9">
    <location>
        <begin position="426"/>
        <end position="465"/>
    </location>
</feature>
<evidence type="ECO:0000256" key="2">
    <source>
        <dbReference type="ARBA" id="ARBA00022448"/>
    </source>
</evidence>
<dbReference type="PANTHER" id="PTHR11003:SF335">
    <property type="entry name" value="POTASSIUM CHANNEL DOMAIN-CONTAINING PROTEIN"/>
    <property type="match status" value="1"/>
</dbReference>
<feature type="compositionally biased region" description="Basic and acidic residues" evidence="9">
    <location>
        <begin position="356"/>
        <end position="371"/>
    </location>
</feature>
<dbReference type="Gene3D" id="1.10.287.70">
    <property type="match status" value="1"/>
</dbReference>
<evidence type="ECO:0000256" key="8">
    <source>
        <dbReference type="RuleBase" id="RU003857"/>
    </source>
</evidence>
<evidence type="ECO:0000259" key="11">
    <source>
        <dbReference type="Pfam" id="PF07885"/>
    </source>
</evidence>
<evidence type="ECO:0000256" key="9">
    <source>
        <dbReference type="SAM" id="MobiDB-lite"/>
    </source>
</evidence>
<dbReference type="Proteomes" id="UP000887566">
    <property type="component" value="Unplaced"/>
</dbReference>
<feature type="transmembrane region" description="Helical" evidence="10">
    <location>
        <begin position="255"/>
        <end position="275"/>
    </location>
</feature>
<sequence>MDRRQPFRQFAMHSLKMVILLLARKRIKQLKFYWSNLRVGKIILALMIYSFSGAAMFHWIETGMSDSTILAFGPGCLGTKSYWAALMYVNTLYSTIGYGSVYCCTWLGRLLTCIYIFIGAPMLLVVLESIGKILARLVSKLWLMGGSALDKAKLFVQQKVLKRKVHIVQVLPAKSDVEKNHSLEDDDDDDDDDEIEELIPLSAGLALALIWLFTAGLYFSYVEGWTYGSSLYYLWISITTVGLGDFAPARVELTIISFTLLFIGLAFMSMCVAILQSKIENMIKRMQADIKRQMNGLPPKGPLKNAGKGQSSGVVGRFMGNSEKKLMKMMMTSNQAHTLKQAKTKPEVKPRRKMHSKETQTTEEKRKTERVCDRHQQYLVESAAGDAKPADRNCSCVDTKNSIPCINCMPKLLKPSSCAICHLQEEAQKELPRPPSTASSRLSDSRTERSKSEERPRWQSSYKPL</sequence>
<feature type="transmembrane region" description="Helical" evidence="10">
    <location>
        <begin position="113"/>
        <end position="135"/>
    </location>
</feature>
<feature type="transmembrane region" description="Helical" evidence="10">
    <location>
        <begin position="80"/>
        <end position="101"/>
    </location>
</feature>
<proteinExistence type="inferred from homology"/>
<feature type="transmembrane region" description="Helical" evidence="10">
    <location>
        <begin position="231"/>
        <end position="249"/>
    </location>
</feature>
<organism evidence="12 13">
    <name type="scientific">Plectus sambesii</name>
    <dbReference type="NCBI Taxonomy" id="2011161"/>
    <lineage>
        <taxon>Eukaryota</taxon>
        <taxon>Metazoa</taxon>
        <taxon>Ecdysozoa</taxon>
        <taxon>Nematoda</taxon>
        <taxon>Chromadorea</taxon>
        <taxon>Plectida</taxon>
        <taxon>Plectina</taxon>
        <taxon>Plectoidea</taxon>
        <taxon>Plectidae</taxon>
        <taxon>Plectus</taxon>
    </lineage>
</organism>
<feature type="transmembrane region" description="Helical" evidence="10">
    <location>
        <begin position="43"/>
        <end position="60"/>
    </location>
</feature>
<dbReference type="GO" id="GO:0015271">
    <property type="term" value="F:outward rectifier potassium channel activity"/>
    <property type="evidence" value="ECO:0007669"/>
    <property type="project" value="TreeGrafter"/>
</dbReference>
<name>A0A914WX86_9BILA</name>
<evidence type="ECO:0000256" key="5">
    <source>
        <dbReference type="ARBA" id="ARBA00023065"/>
    </source>
</evidence>
<evidence type="ECO:0000256" key="10">
    <source>
        <dbReference type="SAM" id="Phobius"/>
    </source>
</evidence>
<evidence type="ECO:0000256" key="3">
    <source>
        <dbReference type="ARBA" id="ARBA00022692"/>
    </source>
</evidence>
<feature type="compositionally biased region" description="Basic and acidic residues" evidence="9">
    <location>
        <begin position="443"/>
        <end position="457"/>
    </location>
</feature>
<comment type="subcellular location">
    <subcellularLocation>
        <location evidence="1">Membrane</location>
        <topology evidence="1">Multi-pass membrane protein</topology>
    </subcellularLocation>
</comment>
<keyword evidence="3 8" id="KW-0812">Transmembrane</keyword>
<dbReference type="InterPro" id="IPR013099">
    <property type="entry name" value="K_chnl_dom"/>
</dbReference>
<protein>
    <submittedName>
        <fullName evidence="13">Potassium channel domain-containing protein</fullName>
    </submittedName>
</protein>
<keyword evidence="12" id="KW-1185">Reference proteome</keyword>
<keyword evidence="6 10" id="KW-0472">Membrane</keyword>
<evidence type="ECO:0000256" key="7">
    <source>
        <dbReference type="ARBA" id="ARBA00023303"/>
    </source>
</evidence>
<evidence type="ECO:0000256" key="6">
    <source>
        <dbReference type="ARBA" id="ARBA00023136"/>
    </source>
</evidence>